<comment type="similarity">
    <text evidence="2 9">Belongs to the cytochrome P450 family.</text>
</comment>
<dbReference type="CDD" id="cd11062">
    <property type="entry name" value="CYP58-like"/>
    <property type="match status" value="1"/>
</dbReference>
<evidence type="ECO:0000256" key="5">
    <source>
        <dbReference type="ARBA" id="ARBA00023002"/>
    </source>
</evidence>
<dbReference type="InParanoid" id="A0A7C8IXL7"/>
<evidence type="ECO:0000256" key="9">
    <source>
        <dbReference type="RuleBase" id="RU000461"/>
    </source>
</evidence>
<keyword evidence="3 8" id="KW-0349">Heme</keyword>
<proteinExistence type="inferred from homology"/>
<dbReference type="Proteomes" id="UP000481858">
    <property type="component" value="Unassembled WGS sequence"/>
</dbReference>
<dbReference type="SUPFAM" id="SSF48264">
    <property type="entry name" value="Cytochrome P450"/>
    <property type="match status" value="1"/>
</dbReference>
<name>A0A7C8IXL7_9PEZI</name>
<evidence type="ECO:0000256" key="1">
    <source>
        <dbReference type="ARBA" id="ARBA00001971"/>
    </source>
</evidence>
<dbReference type="InterPro" id="IPR036396">
    <property type="entry name" value="Cyt_P450_sf"/>
</dbReference>
<dbReference type="PANTHER" id="PTHR24305">
    <property type="entry name" value="CYTOCHROME P450"/>
    <property type="match status" value="1"/>
</dbReference>
<dbReference type="PRINTS" id="PR00385">
    <property type="entry name" value="P450"/>
</dbReference>
<sequence>MSSTGGEIQASPYKALLALFCLWILQCVVKVIYRLYFHPLARFPGPKLAAASFLYEGYYDVIKRGKYVHRIEEMHGQYGPIIRINPQELHVYDPTFYDSVYSGSGKWEKPSYHVHSIDQGVSAFGTVDHDHHRLRRGALNKFYSKQKVNALQHVIQNLANKLCDKLEPYCNTGTPIDFEGAFGDFTLDAIAEYTIDSNMGLLERDGFDGDLRKTFRGLGEVGHIAKIFPWVMTFLNSLPKWLLLAANPNIKVLLDWDDTCLRIAHHLLRTNPDETKEHPTVLREIIADPDLGASEKTPKRLMFEAKTLLNAGTGTVAWTLTTAIWYLTANPDIRARLRAEILTVMPDPRKPVKFQELEQLPYFTAVLKESLRLGYGATLRSARAAPDRALQYKDWTIPPGTPVSITISHMHHNPDVFPDPMRFNPERWLGDPEERHRLERSFVPFSRGTRNCLGSNLAWCELYIMVSQCVLRMDLEPFETTLEHVEMYSDMIVSEPKRWKEGPRFLVKSVINY</sequence>
<feature type="transmembrane region" description="Helical" evidence="10">
    <location>
        <begin position="308"/>
        <end position="328"/>
    </location>
</feature>
<keyword evidence="5 9" id="KW-0560">Oxidoreductase</keyword>
<comment type="cofactor">
    <cofactor evidence="1 8">
        <name>heme</name>
        <dbReference type="ChEBI" id="CHEBI:30413"/>
    </cofactor>
</comment>
<gene>
    <name evidence="11" type="ORF">GQX73_g1885</name>
</gene>
<dbReference type="AlphaFoldDB" id="A0A7C8IXL7"/>
<evidence type="ECO:0000256" key="8">
    <source>
        <dbReference type="PIRSR" id="PIRSR602401-1"/>
    </source>
</evidence>
<protein>
    <recommendedName>
        <fullName evidence="13">Cytochrome P450</fullName>
    </recommendedName>
</protein>
<dbReference type="PROSITE" id="PS00086">
    <property type="entry name" value="CYTOCHROME_P450"/>
    <property type="match status" value="1"/>
</dbReference>
<keyword evidence="12" id="KW-1185">Reference proteome</keyword>
<dbReference type="InterPro" id="IPR050121">
    <property type="entry name" value="Cytochrome_P450_monoxygenase"/>
</dbReference>
<evidence type="ECO:0008006" key="13">
    <source>
        <dbReference type="Google" id="ProtNLM"/>
    </source>
</evidence>
<keyword evidence="10" id="KW-1133">Transmembrane helix</keyword>
<dbReference type="GO" id="GO:0004497">
    <property type="term" value="F:monooxygenase activity"/>
    <property type="evidence" value="ECO:0007669"/>
    <property type="project" value="UniProtKB-KW"/>
</dbReference>
<dbReference type="GO" id="GO:0016705">
    <property type="term" value="F:oxidoreductase activity, acting on paired donors, with incorporation or reduction of molecular oxygen"/>
    <property type="evidence" value="ECO:0007669"/>
    <property type="project" value="InterPro"/>
</dbReference>
<keyword evidence="6 8" id="KW-0408">Iron</keyword>
<keyword evidence="4 8" id="KW-0479">Metal-binding</keyword>
<keyword evidence="10" id="KW-0812">Transmembrane</keyword>
<keyword evidence="10" id="KW-0472">Membrane</keyword>
<feature type="transmembrane region" description="Helical" evidence="10">
    <location>
        <begin position="15"/>
        <end position="33"/>
    </location>
</feature>
<dbReference type="InterPro" id="IPR002401">
    <property type="entry name" value="Cyt_P450_E_grp-I"/>
</dbReference>
<dbReference type="PRINTS" id="PR00463">
    <property type="entry name" value="EP450I"/>
</dbReference>
<dbReference type="Gene3D" id="1.10.630.10">
    <property type="entry name" value="Cytochrome P450"/>
    <property type="match status" value="1"/>
</dbReference>
<dbReference type="EMBL" id="WUBL01000011">
    <property type="protein sequence ID" value="KAF2971665.1"/>
    <property type="molecule type" value="Genomic_DNA"/>
</dbReference>
<dbReference type="OrthoDB" id="3945418at2759"/>
<evidence type="ECO:0000256" key="4">
    <source>
        <dbReference type="ARBA" id="ARBA00022723"/>
    </source>
</evidence>
<dbReference type="GO" id="GO:0020037">
    <property type="term" value="F:heme binding"/>
    <property type="evidence" value="ECO:0007669"/>
    <property type="project" value="InterPro"/>
</dbReference>
<organism evidence="11 12">
    <name type="scientific">Xylaria multiplex</name>
    <dbReference type="NCBI Taxonomy" id="323545"/>
    <lineage>
        <taxon>Eukaryota</taxon>
        <taxon>Fungi</taxon>
        <taxon>Dikarya</taxon>
        <taxon>Ascomycota</taxon>
        <taxon>Pezizomycotina</taxon>
        <taxon>Sordariomycetes</taxon>
        <taxon>Xylariomycetidae</taxon>
        <taxon>Xylariales</taxon>
        <taxon>Xylariaceae</taxon>
        <taxon>Xylaria</taxon>
    </lineage>
</organism>
<feature type="binding site" description="axial binding residue" evidence="8">
    <location>
        <position position="452"/>
    </location>
    <ligand>
        <name>heme</name>
        <dbReference type="ChEBI" id="CHEBI:30413"/>
    </ligand>
    <ligandPart>
        <name>Fe</name>
        <dbReference type="ChEBI" id="CHEBI:18248"/>
    </ligandPart>
</feature>
<evidence type="ECO:0000256" key="7">
    <source>
        <dbReference type="ARBA" id="ARBA00023033"/>
    </source>
</evidence>
<dbReference type="InterPro" id="IPR001128">
    <property type="entry name" value="Cyt_P450"/>
</dbReference>
<reference evidence="11 12" key="1">
    <citation type="submission" date="2019-12" db="EMBL/GenBank/DDBJ databases">
        <title>Draft genome sequence of the ascomycete Xylaria multiplex DSM 110363.</title>
        <authorList>
            <person name="Buettner E."/>
            <person name="Kellner H."/>
        </authorList>
    </citation>
    <scope>NUCLEOTIDE SEQUENCE [LARGE SCALE GENOMIC DNA]</scope>
    <source>
        <strain evidence="11 12">DSM 110363</strain>
    </source>
</reference>
<dbReference type="InterPro" id="IPR017972">
    <property type="entry name" value="Cyt_P450_CS"/>
</dbReference>
<keyword evidence="7 9" id="KW-0503">Monooxygenase</keyword>
<evidence type="ECO:0000256" key="3">
    <source>
        <dbReference type="ARBA" id="ARBA00022617"/>
    </source>
</evidence>
<evidence type="ECO:0000313" key="11">
    <source>
        <dbReference type="EMBL" id="KAF2971665.1"/>
    </source>
</evidence>
<accession>A0A7C8IXL7</accession>
<dbReference type="Pfam" id="PF00067">
    <property type="entry name" value="p450"/>
    <property type="match status" value="1"/>
</dbReference>
<comment type="caution">
    <text evidence="11">The sequence shown here is derived from an EMBL/GenBank/DDBJ whole genome shotgun (WGS) entry which is preliminary data.</text>
</comment>
<evidence type="ECO:0000313" key="12">
    <source>
        <dbReference type="Proteomes" id="UP000481858"/>
    </source>
</evidence>
<evidence type="ECO:0000256" key="2">
    <source>
        <dbReference type="ARBA" id="ARBA00010617"/>
    </source>
</evidence>
<dbReference type="PANTHER" id="PTHR24305:SF157">
    <property type="entry name" value="N-ACETYLTRYPTOPHAN 6-HYDROXYLASE IVOC-RELATED"/>
    <property type="match status" value="1"/>
</dbReference>
<dbReference type="GO" id="GO:0005506">
    <property type="term" value="F:iron ion binding"/>
    <property type="evidence" value="ECO:0007669"/>
    <property type="project" value="InterPro"/>
</dbReference>
<evidence type="ECO:0000256" key="6">
    <source>
        <dbReference type="ARBA" id="ARBA00023004"/>
    </source>
</evidence>
<evidence type="ECO:0000256" key="10">
    <source>
        <dbReference type="SAM" id="Phobius"/>
    </source>
</evidence>